<dbReference type="GO" id="GO:0008289">
    <property type="term" value="F:lipid binding"/>
    <property type="evidence" value="ECO:0007669"/>
    <property type="project" value="UniProtKB-KW"/>
</dbReference>
<dbReference type="PRINTS" id="PR00382">
    <property type="entry name" value="LIPIDTRNSFER"/>
</dbReference>
<evidence type="ECO:0000256" key="1">
    <source>
        <dbReference type="RuleBase" id="RU000628"/>
    </source>
</evidence>
<evidence type="ECO:0000259" key="3">
    <source>
        <dbReference type="SMART" id="SM00499"/>
    </source>
</evidence>
<accession>A0A0K9NZL6</accession>
<evidence type="ECO:0000256" key="2">
    <source>
        <dbReference type="SAM" id="SignalP"/>
    </source>
</evidence>
<dbReference type="Pfam" id="PF00234">
    <property type="entry name" value="Tryp_alpha_amyl"/>
    <property type="match status" value="1"/>
</dbReference>
<dbReference type="AlphaFoldDB" id="A0A0K9NZL6"/>
<dbReference type="SUPFAM" id="SSF47699">
    <property type="entry name" value="Bifunctional inhibitor/lipid-transfer protein/seed storage 2S albumin"/>
    <property type="match status" value="1"/>
</dbReference>
<evidence type="ECO:0000313" key="5">
    <source>
        <dbReference type="Proteomes" id="UP000036987"/>
    </source>
</evidence>
<keyword evidence="1" id="KW-0813">Transport</keyword>
<dbReference type="OrthoDB" id="770678at2759"/>
<proteinExistence type="inferred from homology"/>
<dbReference type="GO" id="GO:0006869">
    <property type="term" value="P:lipid transport"/>
    <property type="evidence" value="ECO:0007669"/>
    <property type="project" value="InterPro"/>
</dbReference>
<evidence type="ECO:0000313" key="4">
    <source>
        <dbReference type="EMBL" id="KMZ62153.1"/>
    </source>
</evidence>
<dbReference type="InterPro" id="IPR036312">
    <property type="entry name" value="Bifun_inhib/LTP/seed_sf"/>
</dbReference>
<dbReference type="Proteomes" id="UP000036987">
    <property type="component" value="Unassembled WGS sequence"/>
</dbReference>
<comment type="caution">
    <text evidence="4">The sequence shown here is derived from an EMBL/GenBank/DDBJ whole genome shotgun (WGS) entry which is preliminary data.</text>
</comment>
<gene>
    <name evidence="4" type="ORF">ZOSMA_48G00740</name>
</gene>
<dbReference type="PANTHER" id="PTHR33076">
    <property type="entry name" value="NON-SPECIFIC LIPID-TRANSFER PROTEIN 2-RELATED"/>
    <property type="match status" value="1"/>
</dbReference>
<dbReference type="STRING" id="29655.A0A0K9NZL6"/>
<dbReference type="InterPro" id="IPR000528">
    <property type="entry name" value="Plant_nsLTP"/>
</dbReference>
<reference evidence="5" key="1">
    <citation type="journal article" date="2016" name="Nature">
        <title>The genome of the seagrass Zostera marina reveals angiosperm adaptation to the sea.</title>
        <authorList>
            <person name="Olsen J.L."/>
            <person name="Rouze P."/>
            <person name="Verhelst B."/>
            <person name="Lin Y.-C."/>
            <person name="Bayer T."/>
            <person name="Collen J."/>
            <person name="Dattolo E."/>
            <person name="De Paoli E."/>
            <person name="Dittami S."/>
            <person name="Maumus F."/>
            <person name="Michel G."/>
            <person name="Kersting A."/>
            <person name="Lauritano C."/>
            <person name="Lohaus R."/>
            <person name="Toepel M."/>
            <person name="Tonon T."/>
            <person name="Vanneste K."/>
            <person name="Amirebrahimi M."/>
            <person name="Brakel J."/>
            <person name="Bostroem C."/>
            <person name="Chovatia M."/>
            <person name="Grimwood J."/>
            <person name="Jenkins J.W."/>
            <person name="Jueterbock A."/>
            <person name="Mraz A."/>
            <person name="Stam W.T."/>
            <person name="Tice H."/>
            <person name="Bornberg-Bauer E."/>
            <person name="Green P.J."/>
            <person name="Pearson G.A."/>
            <person name="Procaccini G."/>
            <person name="Duarte C.M."/>
            <person name="Schmutz J."/>
            <person name="Reusch T.B.H."/>
            <person name="Van de Peer Y."/>
        </authorList>
    </citation>
    <scope>NUCLEOTIDE SEQUENCE [LARGE SCALE GENOMIC DNA]</scope>
    <source>
        <strain evidence="5">cv. Finnish</strain>
    </source>
</reference>
<organism evidence="4 5">
    <name type="scientific">Zostera marina</name>
    <name type="common">Eelgrass</name>
    <dbReference type="NCBI Taxonomy" id="29655"/>
    <lineage>
        <taxon>Eukaryota</taxon>
        <taxon>Viridiplantae</taxon>
        <taxon>Streptophyta</taxon>
        <taxon>Embryophyta</taxon>
        <taxon>Tracheophyta</taxon>
        <taxon>Spermatophyta</taxon>
        <taxon>Magnoliopsida</taxon>
        <taxon>Liliopsida</taxon>
        <taxon>Zosteraceae</taxon>
        <taxon>Zostera</taxon>
    </lineage>
</organism>
<dbReference type="SMART" id="SM00499">
    <property type="entry name" value="AAI"/>
    <property type="match status" value="1"/>
</dbReference>
<dbReference type="Gene3D" id="1.10.110.10">
    <property type="entry name" value="Plant lipid-transfer and hydrophobic proteins"/>
    <property type="match status" value="1"/>
</dbReference>
<keyword evidence="1" id="KW-0446">Lipid-binding</keyword>
<sequence length="121" mass="12553">MTTATRFSFLGLIVLVAIVSVMLPRSVDAAISCTQVFTALSPCLGYLTSGGNCPQACCNGVGNLNTAAKSTLDRQVVCGCLKRASSQVNGAGISRAADIPNQCKLHLPYKISPDTDCASIK</sequence>
<keyword evidence="2" id="KW-0732">Signal</keyword>
<protein>
    <recommendedName>
        <fullName evidence="1">Non-specific lipid-transfer protein</fullName>
    </recommendedName>
</protein>
<dbReference type="OMA" id="VNCNTIN"/>
<dbReference type="CDD" id="cd01960">
    <property type="entry name" value="nsLTP1"/>
    <property type="match status" value="1"/>
</dbReference>
<dbReference type="InterPro" id="IPR016140">
    <property type="entry name" value="Bifunc_inhib/LTP/seed_store"/>
</dbReference>
<feature type="chain" id="PRO_5005527161" description="Non-specific lipid-transfer protein" evidence="2">
    <location>
        <begin position="30"/>
        <end position="121"/>
    </location>
</feature>
<comment type="function">
    <text evidence="1">Plant non-specific lipid-transfer proteins transfer phospholipids as well as galactolipids across membranes. May play a role in wax or cutin deposition in the cell walls of expanding epidermal cells and certain secretory tissues.</text>
</comment>
<feature type="domain" description="Bifunctional inhibitor/plant lipid transfer protein/seed storage helical" evidence="3">
    <location>
        <begin position="33"/>
        <end position="117"/>
    </location>
</feature>
<dbReference type="EMBL" id="LFYR01001410">
    <property type="protein sequence ID" value="KMZ62153.1"/>
    <property type="molecule type" value="Genomic_DNA"/>
</dbReference>
<name>A0A0K9NZL6_ZOSMR</name>
<feature type="signal peptide" evidence="2">
    <location>
        <begin position="1"/>
        <end position="29"/>
    </location>
</feature>
<comment type="similarity">
    <text evidence="1">Belongs to the plant LTP family.</text>
</comment>
<dbReference type="PROSITE" id="PS00597">
    <property type="entry name" value="PLANT_LTP"/>
    <property type="match status" value="1"/>
</dbReference>
<keyword evidence="5" id="KW-1185">Reference proteome</keyword>